<comment type="caution">
    <text evidence="2">The sequence shown here is derived from an EMBL/GenBank/DDBJ whole genome shotgun (WGS) entry which is preliminary data.</text>
</comment>
<dbReference type="Proteomes" id="UP000540989">
    <property type="component" value="Unassembled WGS sequence"/>
</dbReference>
<sequence>MRKMLQYAVPPGYQRQQPIKRPKLGPWLGVIDAILSDDKQRPAKQRHTAKRIFDRLKEEHEFTGGYTIVKDYVRSATLRGQEMFVPLTHPPGEAQADFGEAVVVIAGVEQKAHYLAMDLPHSDDCFVVAFPAETTEAFLEGHVRAFAYFDAVPTRILYDNTKIAVAKILGGEERQRTKAFSELQSYYLFADKFGRPAKGNDKGKVEGLVGYARRNFMVPIPHFNSWEAFNAYLEVQCRKRRERRLRGHSETIGERFERDRAAMLPLPATPYEACEKVTVRVTSLSLVRYRGNDYSVPTEYGHRQVLVKGYVHEVVIACGSEVIARHRRSYERETVVFDPFHYLALLEQKTRALDQAAPLAGWKLPDCFAVLRRLLEARLKKHGSREYVQVLRLMETFDLSEVTHAIEDALKLGTISFDAVRHLMLCRIERRPPRLDMQNYPHLPLAQVHTTQAADYMALLTEACA</sequence>
<dbReference type="EMBL" id="JACHIP010000020">
    <property type="protein sequence ID" value="MBB5060822.1"/>
    <property type="molecule type" value="Genomic_DNA"/>
</dbReference>
<protein>
    <submittedName>
        <fullName evidence="2">Transposase</fullName>
    </submittedName>
</protein>
<evidence type="ECO:0000313" key="2">
    <source>
        <dbReference type="EMBL" id="MBB5060822.1"/>
    </source>
</evidence>
<dbReference type="InterPro" id="IPR054353">
    <property type="entry name" value="IstA-like_C"/>
</dbReference>
<feature type="domain" description="Integrase catalytic" evidence="1">
    <location>
        <begin position="86"/>
        <end position="263"/>
    </location>
</feature>
<dbReference type="PANTHER" id="PTHR35004">
    <property type="entry name" value="TRANSPOSASE RV3428C-RELATED"/>
    <property type="match status" value="1"/>
</dbReference>
<evidence type="ECO:0000313" key="3">
    <source>
        <dbReference type="Proteomes" id="UP000540989"/>
    </source>
</evidence>
<gene>
    <name evidence="2" type="ORF">HDF16_005558</name>
</gene>
<dbReference type="InterPro" id="IPR001584">
    <property type="entry name" value="Integrase_cat-core"/>
</dbReference>
<reference evidence="2 3" key="1">
    <citation type="submission" date="2020-08" db="EMBL/GenBank/DDBJ databases">
        <title>Genomic Encyclopedia of Type Strains, Phase IV (KMG-V): Genome sequencing to study the core and pangenomes of soil and plant-associated prokaryotes.</title>
        <authorList>
            <person name="Whitman W."/>
        </authorList>
    </citation>
    <scope>NUCLEOTIDE SEQUENCE [LARGE SCALE GENOMIC DNA]</scope>
    <source>
        <strain evidence="2 3">M8UP14</strain>
    </source>
</reference>
<dbReference type="GO" id="GO:0015074">
    <property type="term" value="P:DNA integration"/>
    <property type="evidence" value="ECO:0007669"/>
    <property type="project" value="InterPro"/>
</dbReference>
<keyword evidence="3" id="KW-1185">Reference proteome</keyword>
<dbReference type="PANTHER" id="PTHR35004:SF7">
    <property type="entry name" value="INTEGRASE PROTEIN"/>
    <property type="match status" value="1"/>
</dbReference>
<accession>A0A7W7ZJA1</accession>
<evidence type="ECO:0000259" key="1">
    <source>
        <dbReference type="PROSITE" id="PS50994"/>
    </source>
</evidence>
<dbReference type="AlphaFoldDB" id="A0A7W7ZJA1"/>
<organism evidence="2 3">
    <name type="scientific">Granulicella aggregans</name>
    <dbReference type="NCBI Taxonomy" id="474949"/>
    <lineage>
        <taxon>Bacteria</taxon>
        <taxon>Pseudomonadati</taxon>
        <taxon>Acidobacteriota</taxon>
        <taxon>Terriglobia</taxon>
        <taxon>Terriglobales</taxon>
        <taxon>Acidobacteriaceae</taxon>
        <taxon>Granulicella</taxon>
    </lineage>
</organism>
<name>A0A7W7ZJA1_9BACT</name>
<dbReference type="NCBIfam" id="NF033546">
    <property type="entry name" value="transpos_IS21"/>
    <property type="match status" value="1"/>
</dbReference>
<proteinExistence type="predicted"/>
<dbReference type="Pfam" id="PF22483">
    <property type="entry name" value="Mu-transpos_C_2"/>
    <property type="match status" value="1"/>
</dbReference>
<dbReference type="PROSITE" id="PS50994">
    <property type="entry name" value="INTEGRASE"/>
    <property type="match status" value="1"/>
</dbReference>